<dbReference type="InterPro" id="IPR023408">
    <property type="entry name" value="MscS_beta-dom_sf"/>
</dbReference>
<accession>A0A2D0N5T4</accession>
<organism evidence="10 11">
    <name type="scientific">Flavilitoribacter nigricans (strain ATCC 23147 / DSM 23189 / NBRC 102662 / NCIMB 1420 / SS-2)</name>
    <name type="common">Lewinella nigricans</name>
    <dbReference type="NCBI Taxonomy" id="1122177"/>
    <lineage>
        <taxon>Bacteria</taxon>
        <taxon>Pseudomonadati</taxon>
        <taxon>Bacteroidota</taxon>
        <taxon>Saprospiria</taxon>
        <taxon>Saprospirales</taxon>
        <taxon>Lewinellaceae</taxon>
        <taxon>Flavilitoribacter</taxon>
    </lineage>
</organism>
<dbReference type="GO" id="GO:0008381">
    <property type="term" value="F:mechanosensitive monoatomic ion channel activity"/>
    <property type="evidence" value="ECO:0007669"/>
    <property type="project" value="InterPro"/>
</dbReference>
<comment type="similarity">
    <text evidence="2">Belongs to the MscS (TC 1.A.23) family.</text>
</comment>
<keyword evidence="4 7" id="KW-0812">Transmembrane</keyword>
<dbReference type="InterPro" id="IPR011066">
    <property type="entry name" value="MscS_channel_C_sf"/>
</dbReference>
<gene>
    <name evidence="10" type="ORF">CRP01_24680</name>
</gene>
<comment type="subcellular location">
    <subcellularLocation>
        <location evidence="1">Cell membrane</location>
        <topology evidence="1">Multi-pass membrane protein</topology>
    </subcellularLocation>
</comment>
<evidence type="ECO:0000313" key="11">
    <source>
        <dbReference type="Proteomes" id="UP000223913"/>
    </source>
</evidence>
<evidence type="ECO:0000256" key="4">
    <source>
        <dbReference type="ARBA" id="ARBA00022692"/>
    </source>
</evidence>
<dbReference type="InterPro" id="IPR049278">
    <property type="entry name" value="MS_channel_C"/>
</dbReference>
<dbReference type="InterPro" id="IPR045275">
    <property type="entry name" value="MscS_archaea/bacteria_type"/>
</dbReference>
<comment type="caution">
    <text evidence="10">The sequence shown here is derived from an EMBL/GenBank/DDBJ whole genome shotgun (WGS) entry which is preliminary data.</text>
</comment>
<dbReference type="InterPro" id="IPR010920">
    <property type="entry name" value="LSM_dom_sf"/>
</dbReference>
<feature type="transmembrane region" description="Helical" evidence="7">
    <location>
        <begin position="12"/>
        <end position="31"/>
    </location>
</feature>
<evidence type="ECO:0000259" key="8">
    <source>
        <dbReference type="Pfam" id="PF00924"/>
    </source>
</evidence>
<evidence type="ECO:0000256" key="6">
    <source>
        <dbReference type="ARBA" id="ARBA00023136"/>
    </source>
</evidence>
<dbReference type="AlphaFoldDB" id="A0A2D0N5T4"/>
<keyword evidence="11" id="KW-1185">Reference proteome</keyword>
<proteinExistence type="inferred from homology"/>
<reference evidence="10 11" key="1">
    <citation type="submission" date="2017-10" db="EMBL/GenBank/DDBJ databases">
        <title>The draft genome sequence of Lewinella nigricans NBRC 102662.</title>
        <authorList>
            <person name="Wang K."/>
        </authorList>
    </citation>
    <scope>NUCLEOTIDE SEQUENCE [LARGE SCALE GENOMIC DNA]</scope>
    <source>
        <strain evidence="10 11">NBRC 102662</strain>
    </source>
</reference>
<evidence type="ECO:0000259" key="9">
    <source>
        <dbReference type="Pfam" id="PF21082"/>
    </source>
</evidence>
<dbReference type="Pfam" id="PF00924">
    <property type="entry name" value="MS_channel_2nd"/>
    <property type="match status" value="1"/>
</dbReference>
<evidence type="ECO:0000256" key="3">
    <source>
        <dbReference type="ARBA" id="ARBA00022475"/>
    </source>
</evidence>
<sequence length="283" mass="31947">MQLDPEYLPIVYAIGIIIITFIVSYVFNRVFRRFILKSSLILKNDPTNYQFLRHAVTAVIYTIGIGMAIFQIDSLKAVAGSLLAGAGILAVAVGFASQHALSNVISGLFIILFKPYRINDRITVKDTMSGVVEDITLRHTVIRDFQNKRIVIPNSVISNETIVNADMTDEKVCRFVEIGISYDSDFKRAKEILREEAMKHPLHIDNRTEEAIAEGKDEIVVRVVSFGDSSVNLRAWVWASDQAKGFEMHCDLLESIKERFDAEGIEIPFPYRTLVFKNSMPNN</sequence>
<feature type="transmembrane region" description="Helical" evidence="7">
    <location>
        <begin position="51"/>
        <end position="70"/>
    </location>
</feature>
<keyword evidence="6 7" id="KW-0472">Membrane</keyword>
<dbReference type="InterPro" id="IPR006685">
    <property type="entry name" value="MscS_channel_2nd"/>
</dbReference>
<keyword evidence="5 7" id="KW-1133">Transmembrane helix</keyword>
<dbReference type="SUPFAM" id="SSF82689">
    <property type="entry name" value="Mechanosensitive channel protein MscS (YggB), C-terminal domain"/>
    <property type="match status" value="1"/>
</dbReference>
<dbReference type="Pfam" id="PF21082">
    <property type="entry name" value="MS_channel_3rd"/>
    <property type="match status" value="1"/>
</dbReference>
<dbReference type="Gene3D" id="2.30.30.60">
    <property type="match status" value="1"/>
</dbReference>
<feature type="domain" description="Mechanosensitive ion channel MscS" evidence="8">
    <location>
        <begin position="101"/>
        <end position="165"/>
    </location>
</feature>
<protein>
    <submittedName>
        <fullName evidence="10">Mechanosensitive ion channel protein MscS</fullName>
    </submittedName>
</protein>
<feature type="transmembrane region" description="Helical" evidence="7">
    <location>
        <begin position="82"/>
        <end position="113"/>
    </location>
</feature>
<dbReference type="Gene3D" id="1.10.287.1260">
    <property type="match status" value="1"/>
</dbReference>
<dbReference type="PANTHER" id="PTHR30221:SF8">
    <property type="entry name" value="SMALL-CONDUCTANCE MECHANOSENSITIVE CHANNEL"/>
    <property type="match status" value="1"/>
</dbReference>
<evidence type="ECO:0000256" key="7">
    <source>
        <dbReference type="SAM" id="Phobius"/>
    </source>
</evidence>
<dbReference type="RefSeq" id="WP_099152783.1">
    <property type="nucleotide sequence ID" value="NZ_PDUD01000029.1"/>
</dbReference>
<dbReference type="SUPFAM" id="SSF82861">
    <property type="entry name" value="Mechanosensitive channel protein MscS (YggB), transmembrane region"/>
    <property type="match status" value="1"/>
</dbReference>
<dbReference type="Proteomes" id="UP000223913">
    <property type="component" value="Unassembled WGS sequence"/>
</dbReference>
<evidence type="ECO:0000256" key="1">
    <source>
        <dbReference type="ARBA" id="ARBA00004651"/>
    </source>
</evidence>
<feature type="domain" description="Mechanosensitive ion channel MscS C-terminal" evidence="9">
    <location>
        <begin position="176"/>
        <end position="267"/>
    </location>
</feature>
<dbReference type="Gene3D" id="3.30.70.100">
    <property type="match status" value="1"/>
</dbReference>
<dbReference type="SUPFAM" id="SSF50182">
    <property type="entry name" value="Sm-like ribonucleoproteins"/>
    <property type="match status" value="1"/>
</dbReference>
<name>A0A2D0N5T4_FLAN2</name>
<keyword evidence="3" id="KW-1003">Cell membrane</keyword>
<dbReference type="PANTHER" id="PTHR30221">
    <property type="entry name" value="SMALL-CONDUCTANCE MECHANOSENSITIVE CHANNEL"/>
    <property type="match status" value="1"/>
</dbReference>
<evidence type="ECO:0000256" key="2">
    <source>
        <dbReference type="ARBA" id="ARBA00008017"/>
    </source>
</evidence>
<evidence type="ECO:0000256" key="5">
    <source>
        <dbReference type="ARBA" id="ARBA00022989"/>
    </source>
</evidence>
<dbReference type="EMBL" id="PDUD01000029">
    <property type="protein sequence ID" value="PHN03750.1"/>
    <property type="molecule type" value="Genomic_DNA"/>
</dbReference>
<dbReference type="GO" id="GO:0005886">
    <property type="term" value="C:plasma membrane"/>
    <property type="evidence" value="ECO:0007669"/>
    <property type="project" value="UniProtKB-SubCell"/>
</dbReference>
<evidence type="ECO:0000313" key="10">
    <source>
        <dbReference type="EMBL" id="PHN03750.1"/>
    </source>
</evidence>
<dbReference type="OrthoDB" id="9809206at2"/>
<dbReference type="InterPro" id="IPR011014">
    <property type="entry name" value="MscS_channel_TM-2"/>
</dbReference>